<organism evidence="2 3">
    <name type="scientific">Jimgerdemannia flammicorona</name>
    <dbReference type="NCBI Taxonomy" id="994334"/>
    <lineage>
        <taxon>Eukaryota</taxon>
        <taxon>Fungi</taxon>
        <taxon>Fungi incertae sedis</taxon>
        <taxon>Mucoromycota</taxon>
        <taxon>Mucoromycotina</taxon>
        <taxon>Endogonomycetes</taxon>
        <taxon>Endogonales</taxon>
        <taxon>Endogonaceae</taxon>
        <taxon>Jimgerdemannia</taxon>
    </lineage>
</organism>
<dbReference type="Proteomes" id="UP000268093">
    <property type="component" value="Unassembled WGS sequence"/>
</dbReference>
<gene>
    <name evidence="2" type="ORF">BC936DRAFT_136720</name>
</gene>
<evidence type="ECO:0000313" key="3">
    <source>
        <dbReference type="Proteomes" id="UP000268093"/>
    </source>
</evidence>
<evidence type="ECO:0000256" key="1">
    <source>
        <dbReference type="SAM" id="MobiDB-lite"/>
    </source>
</evidence>
<proteinExistence type="predicted"/>
<feature type="region of interest" description="Disordered" evidence="1">
    <location>
        <begin position="88"/>
        <end position="124"/>
    </location>
</feature>
<dbReference type="AlphaFoldDB" id="A0A433DJH0"/>
<comment type="caution">
    <text evidence="2">The sequence shown here is derived from an EMBL/GenBank/DDBJ whole genome shotgun (WGS) entry which is preliminary data.</text>
</comment>
<name>A0A433DJH0_9FUNG</name>
<sequence length="124" mass="13074">MGAFDLGDVEETGRAADEGTARKVELRDGLVSTFVDGASTVGDAFTAFEEIGDEGVVFEALVWRASRMSIIILKGYLFAALIKPMTADPSLPGTPDTGSSMDSGNPARPQIQPLRNASPVRSGR</sequence>
<keyword evidence="3" id="KW-1185">Reference proteome</keyword>
<dbReference type="EMBL" id="RBNI01001030">
    <property type="protein sequence ID" value="RUP50989.1"/>
    <property type="molecule type" value="Genomic_DNA"/>
</dbReference>
<protein>
    <submittedName>
        <fullName evidence="2">Uncharacterized protein</fullName>
    </submittedName>
</protein>
<evidence type="ECO:0000313" key="2">
    <source>
        <dbReference type="EMBL" id="RUP50989.1"/>
    </source>
</evidence>
<accession>A0A433DJH0</accession>
<reference evidence="2 3" key="1">
    <citation type="journal article" date="2018" name="New Phytol.">
        <title>Phylogenomics of Endogonaceae and evolution of mycorrhizas within Mucoromycota.</title>
        <authorList>
            <person name="Chang Y."/>
            <person name="Desiro A."/>
            <person name="Na H."/>
            <person name="Sandor L."/>
            <person name="Lipzen A."/>
            <person name="Clum A."/>
            <person name="Barry K."/>
            <person name="Grigoriev I.V."/>
            <person name="Martin F.M."/>
            <person name="Stajich J.E."/>
            <person name="Smith M.E."/>
            <person name="Bonito G."/>
            <person name="Spatafora J.W."/>
        </authorList>
    </citation>
    <scope>NUCLEOTIDE SEQUENCE [LARGE SCALE GENOMIC DNA]</scope>
    <source>
        <strain evidence="2 3">GMNB39</strain>
    </source>
</reference>